<feature type="domain" description="Protein CotJB" evidence="1">
    <location>
        <begin position="11"/>
        <end position="87"/>
    </location>
</feature>
<dbReference type="PIRSF" id="PIRSF010606">
    <property type="entry name" value="Spore_coat_CotJB"/>
    <property type="match status" value="1"/>
</dbReference>
<dbReference type="RefSeq" id="WP_379232156.1">
    <property type="nucleotide sequence ID" value="NZ_JBHSTE010000002.1"/>
</dbReference>
<gene>
    <name evidence="2" type="ORF">ACFP56_05765</name>
</gene>
<comment type="caution">
    <text evidence="2">The sequence shown here is derived from an EMBL/GenBank/DDBJ whole genome shotgun (WGS) entry which is preliminary data.</text>
</comment>
<sequence>MSIQLDEAYYTLLHELQAIDFVLVELNLYLDTHPTDAAALQQFNQFAELRKRVAQHYEANYGPLMHFGHSMEQSDRWQWVDVPWPWQV</sequence>
<name>A0ABW1V3C6_9BACL</name>
<evidence type="ECO:0000313" key="3">
    <source>
        <dbReference type="Proteomes" id="UP001596233"/>
    </source>
</evidence>
<proteinExistence type="predicted"/>
<evidence type="ECO:0000313" key="2">
    <source>
        <dbReference type="EMBL" id="MFC6332123.1"/>
    </source>
</evidence>
<dbReference type="Proteomes" id="UP001596233">
    <property type="component" value="Unassembled WGS sequence"/>
</dbReference>
<dbReference type="EMBL" id="JBHSTE010000002">
    <property type="protein sequence ID" value="MFC6332123.1"/>
    <property type="molecule type" value="Genomic_DNA"/>
</dbReference>
<accession>A0ABW1V3C6</accession>
<keyword evidence="3" id="KW-1185">Reference proteome</keyword>
<dbReference type="InterPro" id="IPR016571">
    <property type="entry name" value="Spore_coat_assembly_CotJB"/>
</dbReference>
<protein>
    <submittedName>
        <fullName evidence="2">Spore coat protein CotJB</fullName>
    </submittedName>
</protein>
<keyword evidence="2" id="KW-0946">Virion</keyword>
<organism evidence="2 3">
    <name type="scientific">Paenibacillus septentrionalis</name>
    <dbReference type="NCBI Taxonomy" id="429342"/>
    <lineage>
        <taxon>Bacteria</taxon>
        <taxon>Bacillati</taxon>
        <taxon>Bacillota</taxon>
        <taxon>Bacilli</taxon>
        <taxon>Bacillales</taxon>
        <taxon>Paenibacillaceae</taxon>
        <taxon>Paenibacillus</taxon>
    </lineage>
</organism>
<keyword evidence="2" id="KW-0167">Capsid protein</keyword>
<dbReference type="Pfam" id="PF12652">
    <property type="entry name" value="CotJB"/>
    <property type="match status" value="1"/>
</dbReference>
<evidence type="ECO:0000259" key="1">
    <source>
        <dbReference type="Pfam" id="PF12652"/>
    </source>
</evidence>
<reference evidence="3" key="1">
    <citation type="journal article" date="2019" name="Int. J. Syst. Evol. Microbiol.">
        <title>The Global Catalogue of Microorganisms (GCM) 10K type strain sequencing project: providing services to taxonomists for standard genome sequencing and annotation.</title>
        <authorList>
            <consortium name="The Broad Institute Genomics Platform"/>
            <consortium name="The Broad Institute Genome Sequencing Center for Infectious Disease"/>
            <person name="Wu L."/>
            <person name="Ma J."/>
        </authorList>
    </citation>
    <scope>NUCLEOTIDE SEQUENCE [LARGE SCALE GENOMIC DNA]</scope>
    <source>
        <strain evidence="3">PCU 280</strain>
    </source>
</reference>
<dbReference type="InterPro" id="IPR024207">
    <property type="entry name" value="CotJB_dom"/>
</dbReference>